<sequence>MKEFFDKEFFNYTFYHNTVLDYIIAFGIIFLGISLVKLLKRKFVTRIRTWAEKTTNRFDDFIANSLERFGIPFLYLIVVFFGFHYLSFPQKTENFLKIGFTVAFTFILIRVISTVILALLQNYVRHQERGEEKVKQLGGIMLIINFFIWAIGLIFLFDNMGFDVTTVITGLGIGGIAIALAAQNILGDLFNYFVIFFDRPFETGDFITIDEKNGTVDYIGIKTTRITSLSGEQLIVANSDLTNSRIHNYKRLHRRRVSFTIGVTYQTSPQNLRQIPAIMKNLINKQEDTTFDRSHFVAYNDSSLDFETIYYVENADMVKHLNIRQEIFLDLFEEFSRRKIDFAYPTRTLFMEPVTAIPEQNEEKKANPIIQPN</sequence>
<comment type="similarity">
    <text evidence="2">Belongs to the MscS (TC 1.A.23) family.</text>
</comment>
<reference evidence="12" key="1">
    <citation type="journal article" date="2019" name="Int. J. Syst. Evol. Microbiol.">
        <title>The Global Catalogue of Microorganisms (GCM) 10K type strain sequencing project: providing services to taxonomists for standard genome sequencing and annotation.</title>
        <authorList>
            <consortium name="The Broad Institute Genomics Platform"/>
            <consortium name="The Broad Institute Genome Sequencing Center for Infectious Disease"/>
            <person name="Wu L."/>
            <person name="Ma J."/>
        </authorList>
    </citation>
    <scope>NUCLEOTIDE SEQUENCE [LARGE SCALE GENOMIC DNA]</scope>
    <source>
        <strain evidence="12">KACC 12602</strain>
    </source>
</reference>
<proteinExistence type="inferred from homology"/>
<evidence type="ECO:0000313" key="11">
    <source>
        <dbReference type="EMBL" id="MFC5269848.1"/>
    </source>
</evidence>
<dbReference type="InterPro" id="IPR023408">
    <property type="entry name" value="MscS_beta-dom_sf"/>
</dbReference>
<dbReference type="Gene3D" id="1.10.287.1260">
    <property type="match status" value="1"/>
</dbReference>
<keyword evidence="12" id="KW-1185">Reference proteome</keyword>
<evidence type="ECO:0000256" key="4">
    <source>
        <dbReference type="ARBA" id="ARBA00022692"/>
    </source>
</evidence>
<comment type="subcellular location">
    <subcellularLocation>
        <location evidence="1">Cell membrane</location>
        <topology evidence="1">Multi-pass membrane protein</topology>
    </subcellularLocation>
</comment>
<evidence type="ECO:0000259" key="8">
    <source>
        <dbReference type="Pfam" id="PF00924"/>
    </source>
</evidence>
<evidence type="ECO:0000313" key="12">
    <source>
        <dbReference type="Proteomes" id="UP001596161"/>
    </source>
</evidence>
<organism evidence="11 12">
    <name type="scientific">Adhaeribacter terreus</name>
    <dbReference type="NCBI Taxonomy" id="529703"/>
    <lineage>
        <taxon>Bacteria</taxon>
        <taxon>Pseudomonadati</taxon>
        <taxon>Bacteroidota</taxon>
        <taxon>Cytophagia</taxon>
        <taxon>Cytophagales</taxon>
        <taxon>Hymenobacteraceae</taxon>
        <taxon>Adhaeribacter</taxon>
    </lineage>
</organism>
<evidence type="ECO:0000259" key="10">
    <source>
        <dbReference type="Pfam" id="PF21088"/>
    </source>
</evidence>
<dbReference type="SUPFAM" id="SSF82689">
    <property type="entry name" value="Mechanosensitive channel protein MscS (YggB), C-terminal domain"/>
    <property type="match status" value="1"/>
</dbReference>
<keyword evidence="4 7" id="KW-0812">Transmembrane</keyword>
<evidence type="ECO:0000256" key="3">
    <source>
        <dbReference type="ARBA" id="ARBA00022475"/>
    </source>
</evidence>
<dbReference type="InterPro" id="IPR011014">
    <property type="entry name" value="MscS_channel_TM-2"/>
</dbReference>
<evidence type="ECO:0000256" key="1">
    <source>
        <dbReference type="ARBA" id="ARBA00004651"/>
    </source>
</evidence>
<keyword evidence="5 7" id="KW-1133">Transmembrane helix</keyword>
<gene>
    <name evidence="11" type="ORF">ACFPIB_04445</name>
</gene>
<accession>A0ABW0E9D9</accession>
<dbReference type="PANTHER" id="PTHR30566">
    <property type="entry name" value="YNAI-RELATED MECHANOSENSITIVE ION CHANNEL"/>
    <property type="match status" value="1"/>
</dbReference>
<evidence type="ECO:0000256" key="2">
    <source>
        <dbReference type="ARBA" id="ARBA00008017"/>
    </source>
</evidence>
<dbReference type="Pfam" id="PF21088">
    <property type="entry name" value="MS_channel_1st"/>
    <property type="match status" value="1"/>
</dbReference>
<dbReference type="EMBL" id="JBHSKT010000002">
    <property type="protein sequence ID" value="MFC5269848.1"/>
    <property type="molecule type" value="Genomic_DNA"/>
</dbReference>
<feature type="transmembrane region" description="Helical" evidence="7">
    <location>
        <begin position="20"/>
        <end position="39"/>
    </location>
</feature>
<feature type="transmembrane region" description="Helical" evidence="7">
    <location>
        <begin position="164"/>
        <end position="182"/>
    </location>
</feature>
<dbReference type="Gene3D" id="3.30.70.100">
    <property type="match status" value="1"/>
</dbReference>
<dbReference type="InterPro" id="IPR049142">
    <property type="entry name" value="MS_channel_1st"/>
</dbReference>
<dbReference type="InterPro" id="IPR010920">
    <property type="entry name" value="LSM_dom_sf"/>
</dbReference>
<evidence type="ECO:0000256" key="5">
    <source>
        <dbReference type="ARBA" id="ARBA00022989"/>
    </source>
</evidence>
<feature type="domain" description="Mechanosensitive ion channel MscS" evidence="8">
    <location>
        <begin position="184"/>
        <end position="251"/>
    </location>
</feature>
<keyword evidence="6 7" id="KW-0472">Membrane</keyword>
<dbReference type="Pfam" id="PF00924">
    <property type="entry name" value="MS_channel_2nd"/>
    <property type="match status" value="1"/>
</dbReference>
<feature type="domain" description="Mechanosensitive ion channel MscS C-terminal" evidence="9">
    <location>
        <begin position="257"/>
        <end position="342"/>
    </location>
</feature>
<evidence type="ECO:0000256" key="6">
    <source>
        <dbReference type="ARBA" id="ARBA00023136"/>
    </source>
</evidence>
<keyword evidence="3" id="KW-1003">Cell membrane</keyword>
<feature type="domain" description="Mechanosensitive ion channel transmembrane helices 2/3" evidence="10">
    <location>
        <begin position="143"/>
        <end position="183"/>
    </location>
</feature>
<dbReference type="RefSeq" id="WP_378016228.1">
    <property type="nucleotide sequence ID" value="NZ_JBHSKT010000002.1"/>
</dbReference>
<dbReference type="Gene3D" id="2.30.30.60">
    <property type="match status" value="1"/>
</dbReference>
<feature type="transmembrane region" description="Helical" evidence="7">
    <location>
        <begin position="140"/>
        <end position="158"/>
    </location>
</feature>
<dbReference type="PANTHER" id="PTHR30566:SF25">
    <property type="entry name" value="INNER MEMBRANE PROTEIN"/>
    <property type="match status" value="1"/>
</dbReference>
<feature type="transmembrane region" description="Helical" evidence="7">
    <location>
        <begin position="98"/>
        <end position="120"/>
    </location>
</feature>
<evidence type="ECO:0000259" key="9">
    <source>
        <dbReference type="Pfam" id="PF21082"/>
    </source>
</evidence>
<dbReference type="SUPFAM" id="SSF50182">
    <property type="entry name" value="Sm-like ribonucleoproteins"/>
    <property type="match status" value="1"/>
</dbReference>
<dbReference type="Pfam" id="PF21082">
    <property type="entry name" value="MS_channel_3rd"/>
    <property type="match status" value="1"/>
</dbReference>
<dbReference type="InterPro" id="IPR006685">
    <property type="entry name" value="MscS_channel_2nd"/>
</dbReference>
<dbReference type="InterPro" id="IPR049278">
    <property type="entry name" value="MS_channel_C"/>
</dbReference>
<feature type="transmembrane region" description="Helical" evidence="7">
    <location>
        <begin position="69"/>
        <end position="86"/>
    </location>
</feature>
<protein>
    <submittedName>
        <fullName evidence="11">Mechanosensitive ion channel family protein</fullName>
    </submittedName>
</protein>
<evidence type="ECO:0000256" key="7">
    <source>
        <dbReference type="SAM" id="Phobius"/>
    </source>
</evidence>
<comment type="caution">
    <text evidence="11">The sequence shown here is derived from an EMBL/GenBank/DDBJ whole genome shotgun (WGS) entry which is preliminary data.</text>
</comment>
<dbReference type="SUPFAM" id="SSF82861">
    <property type="entry name" value="Mechanosensitive channel protein MscS (YggB), transmembrane region"/>
    <property type="match status" value="1"/>
</dbReference>
<name>A0ABW0E9D9_9BACT</name>
<dbReference type="InterPro" id="IPR011066">
    <property type="entry name" value="MscS_channel_C_sf"/>
</dbReference>
<dbReference type="Proteomes" id="UP001596161">
    <property type="component" value="Unassembled WGS sequence"/>
</dbReference>